<protein>
    <submittedName>
        <fullName evidence="2">Aminoglycoside phosphotransferase (APT) family kinase protein</fullName>
    </submittedName>
</protein>
<dbReference type="SUPFAM" id="SSF56112">
    <property type="entry name" value="Protein kinase-like (PK-like)"/>
    <property type="match status" value="1"/>
</dbReference>
<dbReference type="Gene3D" id="3.90.1200.10">
    <property type="match status" value="1"/>
</dbReference>
<dbReference type="Proteomes" id="UP000295678">
    <property type="component" value="Unassembled WGS sequence"/>
</dbReference>
<reference evidence="2 3" key="1">
    <citation type="submission" date="2019-03" db="EMBL/GenBank/DDBJ databases">
        <title>Genomic Encyclopedia of Type Strains, Phase IV (KMG-IV): sequencing the most valuable type-strain genomes for metagenomic binning, comparative biology and taxonomic classification.</title>
        <authorList>
            <person name="Goeker M."/>
        </authorList>
    </citation>
    <scope>NUCLEOTIDE SEQUENCE [LARGE SCALE GENOMIC DNA]</scope>
    <source>
        <strain evidence="2 3">DSM 19345</strain>
    </source>
</reference>
<dbReference type="RefSeq" id="WP_132807182.1">
    <property type="nucleotide sequence ID" value="NZ_SMAK01000008.1"/>
</dbReference>
<accession>A0A4R3MBF5</accession>
<evidence type="ECO:0000313" key="2">
    <source>
        <dbReference type="EMBL" id="TCT08775.1"/>
    </source>
</evidence>
<keyword evidence="2" id="KW-0418">Kinase</keyword>
<dbReference type="PANTHER" id="PTHR47829:SF1">
    <property type="entry name" value="HAD FAMILY PHOSPHATASE"/>
    <property type="match status" value="1"/>
</dbReference>
<dbReference type="InterPro" id="IPR041726">
    <property type="entry name" value="ACAD10_11_N"/>
</dbReference>
<dbReference type="InterPro" id="IPR011009">
    <property type="entry name" value="Kinase-like_dom_sf"/>
</dbReference>
<dbReference type="OrthoDB" id="3806873at2"/>
<sequence>MSRYRDKVGHTIDFDPQRLAARLGGGEIAVCRIAGGQSNPTYFVEHGGRRMVLRKPPSGDTLPSAHAVDREYRIMAALRPTGFPVPEMILLEQDPEPIGTPFYLMERLEGRVFHDSALPGLSAADRRAMWRTTARTLARLHTTDWQAIGLGDFGRTGGYFARQVARWTRQWQLSQTREDANIEALSAWLAANIPPDEHTSIVHGDFRIGNIMFAPDTAEIAGVLDWELSTLGHPLADVAHLGTFWDFAPDELGGIAGLDHAAMGLPEREAFFDDYRAAGGFEAPVTAFHRAFALFRFAVIFEGIAARHRSGIAASPDAMRVGRLSAACAARAIGILSRDGI</sequence>
<dbReference type="InterPro" id="IPR002575">
    <property type="entry name" value="Aminoglycoside_PTrfase"/>
</dbReference>
<keyword evidence="3" id="KW-1185">Reference proteome</keyword>
<comment type="caution">
    <text evidence="2">The sequence shown here is derived from an EMBL/GenBank/DDBJ whole genome shotgun (WGS) entry which is preliminary data.</text>
</comment>
<organism evidence="2 3">
    <name type="scientific">Tepidamorphus gemmatus</name>
    <dbReference type="NCBI Taxonomy" id="747076"/>
    <lineage>
        <taxon>Bacteria</taxon>
        <taxon>Pseudomonadati</taxon>
        <taxon>Pseudomonadota</taxon>
        <taxon>Alphaproteobacteria</taxon>
        <taxon>Hyphomicrobiales</taxon>
        <taxon>Tepidamorphaceae</taxon>
        <taxon>Tepidamorphus</taxon>
    </lineage>
</organism>
<dbReference type="PANTHER" id="PTHR47829">
    <property type="entry name" value="HYDROLASE, PUTATIVE (AFU_ORTHOLOGUE AFUA_1G12880)-RELATED"/>
    <property type="match status" value="1"/>
</dbReference>
<keyword evidence="2" id="KW-0808">Transferase</keyword>
<dbReference type="EMBL" id="SMAK01000008">
    <property type="protein sequence ID" value="TCT08775.1"/>
    <property type="molecule type" value="Genomic_DNA"/>
</dbReference>
<dbReference type="CDD" id="cd05154">
    <property type="entry name" value="ACAD10_11_N-like"/>
    <property type="match status" value="1"/>
</dbReference>
<gene>
    <name evidence="2" type="ORF">EDC22_10887</name>
</gene>
<dbReference type="GO" id="GO:0016301">
    <property type="term" value="F:kinase activity"/>
    <property type="evidence" value="ECO:0007669"/>
    <property type="project" value="UniProtKB-KW"/>
</dbReference>
<dbReference type="Gene3D" id="3.30.200.20">
    <property type="entry name" value="Phosphorylase Kinase, domain 1"/>
    <property type="match status" value="1"/>
</dbReference>
<dbReference type="AlphaFoldDB" id="A0A4R3MBF5"/>
<evidence type="ECO:0000313" key="3">
    <source>
        <dbReference type="Proteomes" id="UP000295678"/>
    </source>
</evidence>
<evidence type="ECO:0000259" key="1">
    <source>
        <dbReference type="Pfam" id="PF01636"/>
    </source>
</evidence>
<feature type="domain" description="Aminoglycoside phosphotransferase" evidence="1">
    <location>
        <begin position="31"/>
        <end position="253"/>
    </location>
</feature>
<proteinExistence type="predicted"/>
<dbReference type="Pfam" id="PF01636">
    <property type="entry name" value="APH"/>
    <property type="match status" value="1"/>
</dbReference>
<name>A0A4R3MBF5_9HYPH</name>
<dbReference type="InterPro" id="IPR052898">
    <property type="entry name" value="ACAD10-like"/>
</dbReference>